<dbReference type="InterPro" id="IPR016160">
    <property type="entry name" value="Ald_DH_CS_CYS"/>
</dbReference>
<sequence length="491" mass="53406">MMAVTVQKEALSFPRQMFIDGQFVDALGGETLPVIYPASGEEICRVPLAREADVDRAVRAARRVTEDGRWGQMNPHQRERLLHRIADLIEAHAETLAILETLDTGKPIRDVKRIDIPLTVQCFRYYAGWPSKLKGDTIPVRGQFLTYTLREPVGVVAQIVPWNFPLYMAAIKVAPALAAGNAVVLKPSKETPLTALYLAKLMAEAGLPDGVFNVVTGDGKTTGTALVRHPEVDKIAFTGSTAVGQEIMREAAAHIKRVSLELGGKSPHIIFSDADLPQAIQGIVGGIFYNQGEVCLAGSRVFVQKPVYEEVLNGLAAAAKQLKIGDPFAEETTFGALISEDHRKKVDRYVQLGVEEGAALVTGGRIPPGLDRGYYYEPTILAGGHNRMTVAREEIFGPVALVIPFETTEEVIALANESQYGLAAGLWTRDVSTAHNVARALRAGTVWINAYNLLDAAAPFGGYKMSGFGRELGEEGLELYTELKTVWTSLR</sequence>
<evidence type="ECO:0000256" key="1">
    <source>
        <dbReference type="ARBA" id="ARBA00009986"/>
    </source>
</evidence>
<proteinExistence type="inferred from homology"/>
<comment type="caution">
    <text evidence="6">The sequence shown here is derived from an EMBL/GenBank/DDBJ whole genome shotgun (WGS) entry which is preliminary data.</text>
</comment>
<name>A0A2T5G596_HYDSH</name>
<comment type="similarity">
    <text evidence="1 4">Belongs to the aldehyde dehydrogenase family.</text>
</comment>
<dbReference type="PANTHER" id="PTHR11699">
    <property type="entry name" value="ALDEHYDE DEHYDROGENASE-RELATED"/>
    <property type="match status" value="1"/>
</dbReference>
<evidence type="ECO:0000256" key="2">
    <source>
        <dbReference type="ARBA" id="ARBA00023002"/>
    </source>
</evidence>
<dbReference type="FunFam" id="3.40.605.10:FF:000026">
    <property type="entry name" value="Aldehyde dehydrogenase, putative"/>
    <property type="match status" value="1"/>
</dbReference>
<dbReference type="GO" id="GO:0016620">
    <property type="term" value="F:oxidoreductase activity, acting on the aldehyde or oxo group of donors, NAD or NADP as acceptor"/>
    <property type="evidence" value="ECO:0007669"/>
    <property type="project" value="InterPro"/>
</dbReference>
<evidence type="ECO:0000256" key="3">
    <source>
        <dbReference type="PROSITE-ProRule" id="PRU10007"/>
    </source>
</evidence>
<feature type="active site" evidence="3">
    <location>
        <position position="261"/>
    </location>
</feature>
<dbReference type="AlphaFoldDB" id="A0A2T5G596"/>
<evidence type="ECO:0000313" key="6">
    <source>
        <dbReference type="EMBL" id="PTQ51359.1"/>
    </source>
</evidence>
<dbReference type="FunFam" id="3.40.309.10:FF:000012">
    <property type="entry name" value="Betaine aldehyde dehydrogenase"/>
    <property type="match status" value="1"/>
</dbReference>
<dbReference type="Gene3D" id="3.40.605.10">
    <property type="entry name" value="Aldehyde Dehydrogenase, Chain A, domain 1"/>
    <property type="match status" value="1"/>
</dbReference>
<dbReference type="FunFam" id="3.40.605.10:FF:000007">
    <property type="entry name" value="NAD/NADP-dependent betaine aldehyde dehydrogenase"/>
    <property type="match status" value="1"/>
</dbReference>
<accession>A0A2T5G596</accession>
<organism evidence="6 7">
    <name type="scientific">Hydrogenibacillus schlegelii</name>
    <name type="common">Bacillus schlegelii</name>
    <dbReference type="NCBI Taxonomy" id="1484"/>
    <lineage>
        <taxon>Bacteria</taxon>
        <taxon>Bacillati</taxon>
        <taxon>Bacillota</taxon>
        <taxon>Bacilli</taxon>
        <taxon>Bacillales</taxon>
        <taxon>Bacillales Family X. Incertae Sedis</taxon>
        <taxon>Hydrogenibacillus</taxon>
    </lineage>
</organism>
<dbReference type="PROSITE" id="PS00687">
    <property type="entry name" value="ALDEHYDE_DEHYDR_GLU"/>
    <property type="match status" value="1"/>
</dbReference>
<dbReference type="PROSITE" id="PS00070">
    <property type="entry name" value="ALDEHYDE_DEHYDR_CYS"/>
    <property type="match status" value="1"/>
</dbReference>
<protein>
    <submittedName>
        <fullName evidence="6">Aldehyde dehydrogenase</fullName>
    </submittedName>
</protein>
<feature type="domain" description="Aldehyde dehydrogenase" evidence="5">
    <location>
        <begin position="27"/>
        <end position="486"/>
    </location>
</feature>
<dbReference type="Proteomes" id="UP000244180">
    <property type="component" value="Unassembled WGS sequence"/>
</dbReference>
<dbReference type="InterPro" id="IPR029510">
    <property type="entry name" value="Ald_DH_CS_GLU"/>
</dbReference>
<dbReference type="SUPFAM" id="SSF53720">
    <property type="entry name" value="ALDH-like"/>
    <property type="match status" value="1"/>
</dbReference>
<gene>
    <name evidence="6" type="ORF">HSCHL_1352</name>
</gene>
<dbReference type="InterPro" id="IPR016161">
    <property type="entry name" value="Ald_DH/histidinol_DH"/>
</dbReference>
<reference evidence="6 7" key="1">
    <citation type="submission" date="2017-08" db="EMBL/GenBank/DDBJ databases">
        <title>Burning lignite coal seam in the remote Altai Mountains harbors a hydrogen-driven thermophilic microbial community.</title>
        <authorList>
            <person name="Kadnikov V.V."/>
            <person name="Mardanov A.V."/>
            <person name="Ivasenko D."/>
            <person name="Beletsky A.V."/>
            <person name="Karnachuk O.V."/>
            <person name="Ravin N.V."/>
        </authorList>
    </citation>
    <scope>NUCLEOTIDE SEQUENCE [LARGE SCALE GENOMIC DNA]</scope>
    <source>
        <strain evidence="6">AL33</strain>
    </source>
</reference>
<keyword evidence="2 4" id="KW-0560">Oxidoreductase</keyword>
<evidence type="ECO:0000256" key="4">
    <source>
        <dbReference type="RuleBase" id="RU003345"/>
    </source>
</evidence>
<dbReference type="EMBL" id="PEBV01000046">
    <property type="protein sequence ID" value="PTQ51359.1"/>
    <property type="molecule type" value="Genomic_DNA"/>
</dbReference>
<dbReference type="Gene3D" id="3.40.309.10">
    <property type="entry name" value="Aldehyde Dehydrogenase, Chain A, domain 2"/>
    <property type="match status" value="1"/>
</dbReference>
<dbReference type="Pfam" id="PF00171">
    <property type="entry name" value="Aldedh"/>
    <property type="match status" value="1"/>
</dbReference>
<dbReference type="InterPro" id="IPR016163">
    <property type="entry name" value="Ald_DH_C"/>
</dbReference>
<evidence type="ECO:0000313" key="7">
    <source>
        <dbReference type="Proteomes" id="UP000244180"/>
    </source>
</evidence>
<dbReference type="InterPro" id="IPR016162">
    <property type="entry name" value="Ald_DH_N"/>
</dbReference>
<evidence type="ECO:0000259" key="5">
    <source>
        <dbReference type="Pfam" id="PF00171"/>
    </source>
</evidence>
<dbReference type="InterPro" id="IPR015590">
    <property type="entry name" value="Aldehyde_DH_dom"/>
</dbReference>